<feature type="domain" description="Glycosyltransferase subfamily 4-like N-terminal" evidence="2">
    <location>
        <begin position="16"/>
        <end position="160"/>
    </location>
</feature>
<dbReference type="PANTHER" id="PTHR12526">
    <property type="entry name" value="GLYCOSYLTRANSFERASE"/>
    <property type="match status" value="1"/>
</dbReference>
<dbReference type="AlphaFoldDB" id="A0A1K1NQB6"/>
<evidence type="ECO:0000259" key="2">
    <source>
        <dbReference type="Pfam" id="PF13439"/>
    </source>
</evidence>
<dbReference type="GO" id="GO:0016757">
    <property type="term" value="F:glycosyltransferase activity"/>
    <property type="evidence" value="ECO:0007669"/>
    <property type="project" value="InterPro"/>
</dbReference>
<feature type="domain" description="Glycosyl transferase family 1" evidence="1">
    <location>
        <begin position="203"/>
        <end position="365"/>
    </location>
</feature>
<protein>
    <submittedName>
        <fullName evidence="3">Glycosyltransferase involved in cell wall bisynthesis</fullName>
    </submittedName>
</protein>
<sequence length="391" mass="44396">MKIMLANFAKMVNATGGLAKVTCAFANEMHRRGHTVTLVYCDEREGEFFYPVTDEVTRINLCHYKEWHAKFPLTMKLEREILRPLNIRKSRNVNDLFMERYLTEPLKMGMDEIGPDVIVASQPAATRMLINKLNVDIPIITMSHGDPEDYFHTYPEKEVEALGKSRVCQVLLPSYVKAIKSRFPDMQVEVIGNVVPQYSVQADLSKNKTGYKLLFVGRLNKNHKRPHLLIEAFSKIAKDYPAWNVELWGDIDNKNYVKYMKALIKRNGLENRVIFKGVTNDVQSVLQTGDIFVLPSAYEGFPLALTEAMSMGLPVVAYESCTGANELIINSVNGLLCRDGVDALAEGIKNVMSDSEKRHVLGDEACKSMSKYNAENIWHQWEILIESIVKE</sequence>
<keyword evidence="3" id="KW-0808">Transferase</keyword>
<evidence type="ECO:0000259" key="1">
    <source>
        <dbReference type="Pfam" id="PF00534"/>
    </source>
</evidence>
<dbReference type="Proteomes" id="UP000182958">
    <property type="component" value="Unassembled WGS sequence"/>
</dbReference>
<dbReference type="InterPro" id="IPR001296">
    <property type="entry name" value="Glyco_trans_1"/>
</dbReference>
<keyword evidence="4" id="KW-1185">Reference proteome</keyword>
<dbReference type="RefSeq" id="WP_072306174.1">
    <property type="nucleotide sequence ID" value="NZ_FPJA01000006.1"/>
</dbReference>
<proteinExistence type="predicted"/>
<dbReference type="Pfam" id="PF00534">
    <property type="entry name" value="Glycos_transf_1"/>
    <property type="match status" value="1"/>
</dbReference>
<dbReference type="InterPro" id="IPR028098">
    <property type="entry name" value="Glyco_trans_4-like_N"/>
</dbReference>
<gene>
    <name evidence="3" type="ORF">SAMN02910323_1562</name>
</gene>
<dbReference type="Pfam" id="PF13439">
    <property type="entry name" value="Glyco_transf_4"/>
    <property type="match status" value="1"/>
</dbReference>
<dbReference type="Gene3D" id="3.40.50.2000">
    <property type="entry name" value="Glycogen Phosphorylase B"/>
    <property type="match status" value="2"/>
</dbReference>
<dbReference type="PANTHER" id="PTHR12526:SF630">
    <property type="entry name" value="GLYCOSYLTRANSFERASE"/>
    <property type="match status" value="1"/>
</dbReference>
<name>A0A1K1NQB6_SELRU</name>
<accession>A0A1K1NQB6</accession>
<dbReference type="SUPFAM" id="SSF53756">
    <property type="entry name" value="UDP-Glycosyltransferase/glycogen phosphorylase"/>
    <property type="match status" value="1"/>
</dbReference>
<organism evidence="3 4">
    <name type="scientific">Selenomonas ruminantium</name>
    <dbReference type="NCBI Taxonomy" id="971"/>
    <lineage>
        <taxon>Bacteria</taxon>
        <taxon>Bacillati</taxon>
        <taxon>Bacillota</taxon>
        <taxon>Negativicutes</taxon>
        <taxon>Selenomonadales</taxon>
        <taxon>Selenomonadaceae</taxon>
        <taxon>Selenomonas</taxon>
    </lineage>
</organism>
<evidence type="ECO:0000313" key="3">
    <source>
        <dbReference type="EMBL" id="SFW37481.1"/>
    </source>
</evidence>
<evidence type="ECO:0000313" key="4">
    <source>
        <dbReference type="Proteomes" id="UP000182958"/>
    </source>
</evidence>
<reference evidence="4" key="1">
    <citation type="submission" date="2016-11" db="EMBL/GenBank/DDBJ databases">
        <authorList>
            <person name="Varghese N."/>
            <person name="Submissions S."/>
        </authorList>
    </citation>
    <scope>NUCLEOTIDE SEQUENCE [LARGE SCALE GENOMIC DNA]</scope>
    <source>
        <strain evidence="4">C3</strain>
    </source>
</reference>
<dbReference type="EMBL" id="FPJA01000006">
    <property type="protein sequence ID" value="SFW37481.1"/>
    <property type="molecule type" value="Genomic_DNA"/>
</dbReference>